<evidence type="ECO:0000313" key="2">
    <source>
        <dbReference type="Proteomes" id="UP000252419"/>
    </source>
</evidence>
<gene>
    <name evidence="1" type="ORF">TH5_00945</name>
</gene>
<dbReference type="EMBL" id="JPWA01000001">
    <property type="protein sequence ID" value="RCK07671.1"/>
    <property type="molecule type" value="Genomic_DNA"/>
</dbReference>
<reference evidence="1 2" key="1">
    <citation type="submission" date="2014-07" db="EMBL/GenBank/DDBJ databases">
        <title>Draft genome sequence of Thalassospira xianhensis P-4 (MCCC 1A02616).</title>
        <authorList>
            <person name="Lai Q."/>
            <person name="Shao Z."/>
        </authorList>
    </citation>
    <scope>NUCLEOTIDE SEQUENCE [LARGE SCALE GENOMIC DNA]</scope>
    <source>
        <strain evidence="1 2">MCCC 1A02616</strain>
    </source>
</reference>
<comment type="caution">
    <text evidence="1">The sequence shown here is derived from an EMBL/GenBank/DDBJ whole genome shotgun (WGS) entry which is preliminary data.</text>
</comment>
<dbReference type="AlphaFoldDB" id="A0A367UI25"/>
<dbReference type="Proteomes" id="UP000252419">
    <property type="component" value="Unassembled WGS sequence"/>
</dbReference>
<dbReference type="RefSeq" id="WP_114120168.1">
    <property type="nucleotide sequence ID" value="NZ_JPWA01000001.1"/>
</dbReference>
<sequence length="176" mass="19338">MLLGHGHEPIDTHTALIDGFREFIDPQFGRDNEIAPARPLVPIFKQSDILQSFSHRRVSGWLCMLLHHEDVVGALRLEEQGVTIPVSLDVSEALRSAVAFALDICSGTNGPVSIAAMETKAGDFFLNICRLSEEHIESFIPVGTRTILSRPETLKRLSEVEAGGFLDLLEASDGEF</sequence>
<organism evidence="1 2">
    <name type="scientific">Thalassospira xianhensis MCCC 1A02616</name>
    <dbReference type="NCBI Taxonomy" id="1177929"/>
    <lineage>
        <taxon>Bacteria</taxon>
        <taxon>Pseudomonadati</taxon>
        <taxon>Pseudomonadota</taxon>
        <taxon>Alphaproteobacteria</taxon>
        <taxon>Rhodospirillales</taxon>
        <taxon>Thalassospiraceae</taxon>
        <taxon>Thalassospira</taxon>
    </lineage>
</organism>
<proteinExistence type="predicted"/>
<evidence type="ECO:0000313" key="1">
    <source>
        <dbReference type="EMBL" id="RCK07671.1"/>
    </source>
</evidence>
<keyword evidence="2" id="KW-1185">Reference proteome</keyword>
<name>A0A367UI25_9PROT</name>
<protein>
    <submittedName>
        <fullName evidence="1">Uncharacterized protein</fullName>
    </submittedName>
</protein>
<accession>A0A367UI25</accession>